<dbReference type="RefSeq" id="WP_343803066.1">
    <property type="nucleotide sequence ID" value="NZ_BAAADJ010000063.1"/>
</dbReference>
<feature type="transmembrane region" description="Helical" evidence="1">
    <location>
        <begin position="6"/>
        <end position="23"/>
    </location>
</feature>
<keyword evidence="1" id="KW-1133">Transmembrane helix</keyword>
<reference evidence="3" key="1">
    <citation type="journal article" date="2019" name="Int. J. Syst. Evol. Microbiol.">
        <title>The Global Catalogue of Microorganisms (GCM) 10K type strain sequencing project: providing services to taxonomists for standard genome sequencing and annotation.</title>
        <authorList>
            <consortium name="The Broad Institute Genomics Platform"/>
            <consortium name="The Broad Institute Genome Sequencing Center for Infectious Disease"/>
            <person name="Wu L."/>
            <person name="Ma J."/>
        </authorList>
    </citation>
    <scope>NUCLEOTIDE SEQUENCE [LARGE SCALE GENOMIC DNA]</scope>
    <source>
        <strain evidence="3">JCM 9731</strain>
    </source>
</reference>
<dbReference type="Proteomes" id="UP001500782">
    <property type="component" value="Unassembled WGS sequence"/>
</dbReference>
<comment type="caution">
    <text evidence="2">The sequence shown here is derived from an EMBL/GenBank/DDBJ whole genome shotgun (WGS) entry which is preliminary data.</text>
</comment>
<evidence type="ECO:0008006" key="4">
    <source>
        <dbReference type="Google" id="ProtNLM"/>
    </source>
</evidence>
<keyword evidence="1" id="KW-0472">Membrane</keyword>
<organism evidence="2 3">
    <name type="scientific">Bacillus carboniphilus</name>
    <dbReference type="NCBI Taxonomy" id="86663"/>
    <lineage>
        <taxon>Bacteria</taxon>
        <taxon>Bacillati</taxon>
        <taxon>Bacillota</taxon>
        <taxon>Bacilli</taxon>
        <taxon>Bacillales</taxon>
        <taxon>Bacillaceae</taxon>
        <taxon>Bacillus</taxon>
    </lineage>
</organism>
<proteinExistence type="predicted"/>
<keyword evidence="1" id="KW-0812">Transmembrane</keyword>
<evidence type="ECO:0000313" key="3">
    <source>
        <dbReference type="Proteomes" id="UP001500782"/>
    </source>
</evidence>
<name>A0ABP3GGC4_9BACI</name>
<sequence length="172" mass="19925">MKKNIYTILIIVFLVIVAANHIWQKHQLEEALQKNQFAKSYLADTFHGDTLSTQLKKTIENPSPGNFSFLFTLWDITHNNIGILLRMNESQLEWEDQVYSCANQVGAMLLTYSNPESAGFEESRLPDLEVLLTEWEEFKRQNANNNLNGVDNSLHLAKTYKNFCENTEIKWP</sequence>
<keyword evidence="3" id="KW-1185">Reference proteome</keyword>
<gene>
    <name evidence="2" type="ORF">GCM10008967_39160</name>
</gene>
<protein>
    <recommendedName>
        <fullName evidence="4">DUF4825 domain-containing protein</fullName>
    </recommendedName>
</protein>
<evidence type="ECO:0000313" key="2">
    <source>
        <dbReference type="EMBL" id="GAA0344892.1"/>
    </source>
</evidence>
<dbReference type="EMBL" id="BAAADJ010000063">
    <property type="protein sequence ID" value="GAA0344892.1"/>
    <property type="molecule type" value="Genomic_DNA"/>
</dbReference>
<evidence type="ECO:0000256" key="1">
    <source>
        <dbReference type="SAM" id="Phobius"/>
    </source>
</evidence>
<accession>A0ABP3GGC4</accession>